<dbReference type="AlphaFoldDB" id="A0A8J3XEF1"/>
<comment type="caution">
    <text evidence="1">The sequence shown here is derived from an EMBL/GenBank/DDBJ whole genome shotgun (WGS) entry which is preliminary data.</text>
</comment>
<accession>A0A8J3XEF1</accession>
<gene>
    <name evidence="1" type="ORF">Pph01_26720</name>
</gene>
<keyword evidence="2" id="KW-1185">Reference proteome</keyword>
<organism evidence="1 2">
    <name type="scientific">Planotetraspora phitsanulokensis</name>
    <dbReference type="NCBI Taxonomy" id="575192"/>
    <lineage>
        <taxon>Bacteria</taxon>
        <taxon>Bacillati</taxon>
        <taxon>Actinomycetota</taxon>
        <taxon>Actinomycetes</taxon>
        <taxon>Streptosporangiales</taxon>
        <taxon>Streptosporangiaceae</taxon>
        <taxon>Planotetraspora</taxon>
    </lineage>
</organism>
<proteinExistence type="predicted"/>
<dbReference type="EMBL" id="BOOP01000009">
    <property type="protein sequence ID" value="GII37669.1"/>
    <property type="molecule type" value="Genomic_DNA"/>
</dbReference>
<evidence type="ECO:0000313" key="1">
    <source>
        <dbReference type="EMBL" id="GII37669.1"/>
    </source>
</evidence>
<sequence>MAAVMDGEVGEVGDTSGAAALATPREWPADLVLIEFAEPGCPAEVRRRLRELTCLREIVMTGRTGRAWTDPGGGPALARAFRSLGLDLAVVTLQWQRDRPLQAPRPSCTAAAVRPAAITCSAGTGTGMLTKLIVVTADPDATNPDAGSRPWE</sequence>
<evidence type="ECO:0000313" key="2">
    <source>
        <dbReference type="Proteomes" id="UP000622547"/>
    </source>
</evidence>
<reference evidence="1 2" key="1">
    <citation type="submission" date="2021-01" db="EMBL/GenBank/DDBJ databases">
        <title>Whole genome shotgun sequence of Planotetraspora phitsanulokensis NBRC 104273.</title>
        <authorList>
            <person name="Komaki H."/>
            <person name="Tamura T."/>
        </authorList>
    </citation>
    <scope>NUCLEOTIDE SEQUENCE [LARGE SCALE GENOMIC DNA]</scope>
    <source>
        <strain evidence="1 2">NBRC 104273</strain>
    </source>
</reference>
<name>A0A8J3XEF1_9ACTN</name>
<protein>
    <submittedName>
        <fullName evidence="1">Uncharacterized protein</fullName>
    </submittedName>
</protein>
<dbReference type="Proteomes" id="UP000622547">
    <property type="component" value="Unassembled WGS sequence"/>
</dbReference>